<name>A0ABX7NTY5_9BACT</name>
<organism evidence="2 3">
    <name type="scientific">Pyxidicoccus parkwayensis</name>
    <dbReference type="NCBI Taxonomy" id="2813578"/>
    <lineage>
        <taxon>Bacteria</taxon>
        <taxon>Pseudomonadati</taxon>
        <taxon>Myxococcota</taxon>
        <taxon>Myxococcia</taxon>
        <taxon>Myxococcales</taxon>
        <taxon>Cystobacterineae</taxon>
        <taxon>Myxococcaceae</taxon>
        <taxon>Pyxidicoccus</taxon>
    </lineage>
</organism>
<evidence type="ECO:0000256" key="1">
    <source>
        <dbReference type="SAM" id="Phobius"/>
    </source>
</evidence>
<dbReference type="RefSeq" id="WP_206722431.1">
    <property type="nucleotide sequence ID" value="NZ_CP071090.1"/>
</dbReference>
<sequence>MSPQNHDAFHLTDGQLAHGVLRLVFGTNITVHGLVRVSSPGSFADALVPAFANTPLPEWSVRAFAMGLPFVELAVGLSILLGLRLRVALTLGGAVLASLTFGECLRQEWSAVGLHLSYALAYYVLLSRAADARFTVDGLLRSHQAVRPDSALSATTGRA</sequence>
<evidence type="ECO:0000313" key="2">
    <source>
        <dbReference type="EMBL" id="QSQ20851.1"/>
    </source>
</evidence>
<keyword evidence="3" id="KW-1185">Reference proteome</keyword>
<keyword evidence="1" id="KW-0472">Membrane</keyword>
<protein>
    <submittedName>
        <fullName evidence="2">DoxX family membrane protein</fullName>
    </submittedName>
</protein>
<feature type="transmembrane region" description="Helical" evidence="1">
    <location>
        <begin position="63"/>
        <end position="83"/>
    </location>
</feature>
<evidence type="ECO:0000313" key="3">
    <source>
        <dbReference type="Proteomes" id="UP000662747"/>
    </source>
</evidence>
<gene>
    <name evidence="2" type="ORF">JY651_37335</name>
</gene>
<dbReference type="EMBL" id="CP071090">
    <property type="protein sequence ID" value="QSQ20851.1"/>
    <property type="molecule type" value="Genomic_DNA"/>
</dbReference>
<accession>A0ABX7NTY5</accession>
<keyword evidence="1" id="KW-0812">Transmembrane</keyword>
<keyword evidence="1" id="KW-1133">Transmembrane helix</keyword>
<dbReference type="Proteomes" id="UP000662747">
    <property type="component" value="Chromosome"/>
</dbReference>
<reference evidence="2 3" key="1">
    <citation type="submission" date="2021-02" db="EMBL/GenBank/DDBJ databases">
        <title>De Novo genome assembly of isolated myxobacteria.</title>
        <authorList>
            <person name="Stevens D.C."/>
        </authorList>
    </citation>
    <scope>NUCLEOTIDE SEQUENCE [LARGE SCALE GENOMIC DNA]</scope>
    <source>
        <strain evidence="3">SCPEA02</strain>
    </source>
</reference>
<proteinExistence type="predicted"/>